<reference evidence="4 5" key="1">
    <citation type="submission" date="2006-03" db="EMBL/GenBank/DDBJ databases">
        <title>Complete sequence of Shewanella denitrificans OS217.</title>
        <authorList>
            <consortium name="US DOE Joint Genome Institute"/>
            <person name="Copeland A."/>
            <person name="Lucas S."/>
            <person name="Lapidus A."/>
            <person name="Barry K."/>
            <person name="Detter J.C."/>
            <person name="Glavina del Rio T."/>
            <person name="Hammon N."/>
            <person name="Israni S."/>
            <person name="Dalin E."/>
            <person name="Tice H."/>
            <person name="Pitluck S."/>
            <person name="Brettin T."/>
            <person name="Bruce D."/>
            <person name="Han C."/>
            <person name="Tapia R."/>
            <person name="Gilna P."/>
            <person name="Kiss H."/>
            <person name="Schmutz J."/>
            <person name="Larimer F."/>
            <person name="Land M."/>
            <person name="Hauser L."/>
            <person name="Kyrpides N."/>
            <person name="Lykidis A."/>
            <person name="Richardson P."/>
        </authorList>
    </citation>
    <scope>NUCLEOTIDE SEQUENCE [LARGE SCALE GENOMIC DNA]</scope>
    <source>
        <strain evidence="5">OS217 / ATCC BAA-1090 / DSM 15013</strain>
    </source>
</reference>
<keyword evidence="2" id="KW-0540">Nuclease</keyword>
<keyword evidence="3 4" id="KW-0378">Hydrolase</keyword>
<protein>
    <submittedName>
        <fullName evidence="4">Deoxyribonuclease I</fullName>
        <ecNumber evidence="4">3.1.21.1</ecNumber>
    </submittedName>
</protein>
<sequence>MPRKPDSPSIPRLVILIIILDLDIQLPRIKFKYFSLFVGVFCALFSSVSQSTEHASSFRQAKKMAQGIYSDLPLASFYCGCDIKIDGKKWQPQFESCGFKVRKQAKRAQRIEWEHLVPAWEFGHQMQCWQQGGRKFCSKNSPEFNKMEADLHNLVPAIGEVNGDRSNYRFSEWNGKANQYGRCDMLVNFKDRKVQPPASSRGAIARAYFYMQQRYGLRISSSQSKLFSAWDKQYAVNSIECKRDRLIAQSQGNHNEFVQKSCLKLGLIN</sequence>
<dbReference type="EC" id="3.1.21.1" evidence="4"/>
<dbReference type="Pfam" id="PF04231">
    <property type="entry name" value="Endonuclease_1"/>
    <property type="match status" value="1"/>
</dbReference>
<dbReference type="KEGG" id="sdn:Sden_2973"/>
<comment type="similarity">
    <text evidence="1">Belongs to the EndA/NucM nuclease family.</text>
</comment>
<dbReference type="Proteomes" id="UP000001982">
    <property type="component" value="Chromosome"/>
</dbReference>
<evidence type="ECO:0000256" key="2">
    <source>
        <dbReference type="ARBA" id="ARBA00022722"/>
    </source>
</evidence>
<dbReference type="STRING" id="318161.Sden_2973"/>
<accession>Q12JX5</accession>
<dbReference type="eggNOG" id="COG2356">
    <property type="taxonomic scope" value="Bacteria"/>
</dbReference>
<gene>
    <name evidence="4" type="ordered locus">Sden_2973</name>
</gene>
<evidence type="ECO:0000256" key="3">
    <source>
        <dbReference type="ARBA" id="ARBA00022801"/>
    </source>
</evidence>
<dbReference type="EMBL" id="CP000302">
    <property type="protein sequence ID" value="ABE56251.1"/>
    <property type="molecule type" value="Genomic_DNA"/>
</dbReference>
<name>Q12JX5_SHEDO</name>
<evidence type="ECO:0000313" key="4">
    <source>
        <dbReference type="EMBL" id="ABE56251.1"/>
    </source>
</evidence>
<organism evidence="4 5">
    <name type="scientific">Shewanella denitrificans (strain OS217 / ATCC BAA-1090 / DSM 15013)</name>
    <dbReference type="NCBI Taxonomy" id="318161"/>
    <lineage>
        <taxon>Bacteria</taxon>
        <taxon>Pseudomonadati</taxon>
        <taxon>Pseudomonadota</taxon>
        <taxon>Gammaproteobacteria</taxon>
        <taxon>Alteromonadales</taxon>
        <taxon>Shewanellaceae</taxon>
        <taxon>Shewanella</taxon>
    </lineage>
</organism>
<dbReference type="InterPro" id="IPR007346">
    <property type="entry name" value="Endonuclease-I"/>
</dbReference>
<dbReference type="InterPro" id="IPR044925">
    <property type="entry name" value="His-Me_finger_sf"/>
</dbReference>
<dbReference type="AlphaFoldDB" id="Q12JX5"/>
<dbReference type="PANTHER" id="PTHR33607:SF2">
    <property type="entry name" value="ENDONUCLEASE-1"/>
    <property type="match status" value="1"/>
</dbReference>
<dbReference type="PANTHER" id="PTHR33607">
    <property type="entry name" value="ENDONUCLEASE-1"/>
    <property type="match status" value="1"/>
</dbReference>
<evidence type="ECO:0000256" key="1">
    <source>
        <dbReference type="ARBA" id="ARBA00006429"/>
    </source>
</evidence>
<dbReference type="HOGENOM" id="CLU_070541_0_0_6"/>
<proteinExistence type="inferred from homology"/>
<dbReference type="GO" id="GO:0004530">
    <property type="term" value="F:deoxyribonuclease I activity"/>
    <property type="evidence" value="ECO:0007669"/>
    <property type="project" value="UniProtKB-EC"/>
</dbReference>
<evidence type="ECO:0000313" key="5">
    <source>
        <dbReference type="Proteomes" id="UP000001982"/>
    </source>
</evidence>
<keyword evidence="5" id="KW-1185">Reference proteome</keyword>
<dbReference type="SUPFAM" id="SSF54060">
    <property type="entry name" value="His-Me finger endonucleases"/>
    <property type="match status" value="1"/>
</dbReference>